<proteinExistence type="predicted"/>
<dbReference type="PANTHER" id="PTHR39610">
    <property type="entry name" value="BZIP DOMAIN-CONTAINING PROTEIN-RELATED"/>
    <property type="match status" value="1"/>
</dbReference>
<dbReference type="OrthoDB" id="5407781at2759"/>
<dbReference type="InterPro" id="IPR010890">
    <property type="entry name" value="PriC"/>
</dbReference>
<sequence length="366" mass="38991">MSPDLNSLPPSRSSSSSSSLPYRNPSAASPGNPVPAPVNPVNPGTTSPRPSRGSSMGRLSVSERRRSAAGMHLNLNEAVAAAASGNNGDAPWSEHRSSMGHAFRTASPTSHGGSPVFATADPHHQRAPSLGELHQELEQEQEAQVNRLLQMIRSQQTQLQQYQQQNQQQNSSASGTAVIDDTTPGSERSTTFFPPMPLPATGPSNRLSISSSLSNRRSSRPSSQATSPNLRPQDASRGSEGMDAFPGLRESTSRRGSRDEGAYYQAEAAMLSRENQMLRQRVRELGKLAPVHASSRNKPRGVPHPDAEPLILRTALRTISSNPPPERQIGDLTTSTRPAAESGPVSGQEGPETADPQAVRSADGKD</sequence>
<reference evidence="2" key="1">
    <citation type="submission" date="2022-11" db="EMBL/GenBank/DDBJ databases">
        <authorList>
            <person name="Petersen C."/>
        </authorList>
    </citation>
    <scope>NUCLEOTIDE SEQUENCE</scope>
    <source>
        <strain evidence="2">IBT 26290</strain>
    </source>
</reference>
<feature type="compositionally biased region" description="Basic and acidic residues" evidence="1">
    <location>
        <begin position="251"/>
        <end position="260"/>
    </location>
</feature>
<evidence type="ECO:0000313" key="3">
    <source>
        <dbReference type="Proteomes" id="UP001149163"/>
    </source>
</evidence>
<keyword evidence="3" id="KW-1185">Reference proteome</keyword>
<dbReference type="AlphaFoldDB" id="A0A9W9IHN6"/>
<dbReference type="Proteomes" id="UP001149163">
    <property type="component" value="Unassembled WGS sequence"/>
</dbReference>
<name>A0A9W9IHN6_9EURO</name>
<dbReference type="GeneID" id="81423009"/>
<feature type="compositionally biased region" description="Low complexity" evidence="1">
    <location>
        <begin position="1"/>
        <end position="31"/>
    </location>
</feature>
<dbReference type="RefSeq" id="XP_056547439.1">
    <property type="nucleotide sequence ID" value="XM_056683833.1"/>
</dbReference>
<comment type="caution">
    <text evidence="2">The sequence shown here is derived from an EMBL/GenBank/DDBJ whole genome shotgun (WGS) entry which is preliminary data.</text>
</comment>
<reference evidence="2" key="2">
    <citation type="journal article" date="2023" name="IMA Fungus">
        <title>Comparative genomic study of the Penicillium genus elucidates a diverse pangenome and 15 lateral gene transfer events.</title>
        <authorList>
            <person name="Petersen C."/>
            <person name="Sorensen T."/>
            <person name="Nielsen M.R."/>
            <person name="Sondergaard T.E."/>
            <person name="Sorensen J.L."/>
            <person name="Fitzpatrick D.A."/>
            <person name="Frisvad J.C."/>
            <person name="Nielsen K.L."/>
        </authorList>
    </citation>
    <scope>NUCLEOTIDE SEQUENCE</scope>
    <source>
        <strain evidence="2">IBT 26290</strain>
    </source>
</reference>
<organism evidence="2 3">
    <name type="scientific">Penicillium canariense</name>
    <dbReference type="NCBI Taxonomy" id="189055"/>
    <lineage>
        <taxon>Eukaryota</taxon>
        <taxon>Fungi</taxon>
        <taxon>Dikarya</taxon>
        <taxon>Ascomycota</taxon>
        <taxon>Pezizomycotina</taxon>
        <taxon>Eurotiomycetes</taxon>
        <taxon>Eurotiomycetidae</taxon>
        <taxon>Eurotiales</taxon>
        <taxon>Aspergillaceae</taxon>
        <taxon>Penicillium</taxon>
    </lineage>
</organism>
<feature type="compositionally biased region" description="Polar residues" evidence="1">
    <location>
        <begin position="183"/>
        <end position="192"/>
    </location>
</feature>
<dbReference type="Pfam" id="PF07445">
    <property type="entry name" value="PriC"/>
    <property type="match status" value="1"/>
</dbReference>
<feature type="compositionally biased region" description="Low complexity" evidence="1">
    <location>
        <begin position="203"/>
        <end position="223"/>
    </location>
</feature>
<dbReference type="EMBL" id="JAPQKN010000001">
    <property type="protein sequence ID" value="KAJ5175831.1"/>
    <property type="molecule type" value="Genomic_DNA"/>
</dbReference>
<protein>
    <submittedName>
        <fullName evidence="2">Uncharacterized protein</fullName>
    </submittedName>
</protein>
<feature type="region of interest" description="Disordered" evidence="1">
    <location>
        <begin position="1"/>
        <end position="124"/>
    </location>
</feature>
<feature type="region of interest" description="Disordered" evidence="1">
    <location>
        <begin position="160"/>
        <end position="260"/>
    </location>
</feature>
<dbReference type="PANTHER" id="PTHR39610:SF2">
    <property type="entry name" value="BZIP DOMAIN-CONTAINING PROTEIN"/>
    <property type="match status" value="1"/>
</dbReference>
<feature type="compositionally biased region" description="Low complexity" evidence="1">
    <location>
        <begin position="41"/>
        <end position="58"/>
    </location>
</feature>
<evidence type="ECO:0000256" key="1">
    <source>
        <dbReference type="SAM" id="MobiDB-lite"/>
    </source>
</evidence>
<feature type="compositionally biased region" description="Low complexity" evidence="1">
    <location>
        <begin position="160"/>
        <end position="169"/>
    </location>
</feature>
<gene>
    <name evidence="2" type="ORF">N7482_001708</name>
</gene>
<feature type="region of interest" description="Disordered" evidence="1">
    <location>
        <begin position="317"/>
        <end position="366"/>
    </location>
</feature>
<evidence type="ECO:0000313" key="2">
    <source>
        <dbReference type="EMBL" id="KAJ5175831.1"/>
    </source>
</evidence>
<accession>A0A9W9IHN6</accession>